<dbReference type="NCBIfam" id="TIGR00236">
    <property type="entry name" value="wecB"/>
    <property type="match status" value="1"/>
</dbReference>
<accession>A0A6J4IE96</accession>
<gene>
    <name evidence="3" type="ORF">AVDCRST_MAG04-1958</name>
</gene>
<evidence type="ECO:0000313" key="3">
    <source>
        <dbReference type="EMBL" id="CAA9247973.1"/>
    </source>
</evidence>
<dbReference type="Pfam" id="PF02350">
    <property type="entry name" value="Epimerase_2"/>
    <property type="match status" value="1"/>
</dbReference>
<comment type="similarity">
    <text evidence="1">Belongs to the UDP-N-acetylglucosamine 2-epimerase family.</text>
</comment>
<dbReference type="PANTHER" id="PTHR43174:SF1">
    <property type="entry name" value="UDP-N-ACETYLGLUCOSAMINE 2-EPIMERASE"/>
    <property type="match status" value="1"/>
</dbReference>
<dbReference type="Gene3D" id="3.40.50.2000">
    <property type="entry name" value="Glycogen Phosphorylase B"/>
    <property type="match status" value="2"/>
</dbReference>
<keyword evidence="1 3" id="KW-0413">Isomerase</keyword>
<evidence type="ECO:0000256" key="1">
    <source>
        <dbReference type="RuleBase" id="RU003513"/>
    </source>
</evidence>
<dbReference type="GO" id="GO:0008761">
    <property type="term" value="F:UDP-N-acetylglucosamine 2-epimerase activity"/>
    <property type="evidence" value="ECO:0007669"/>
    <property type="project" value="UniProtKB-EC"/>
</dbReference>
<sequence length="351" mass="36620">MTARPELHLVAAARPNLPKLAALWHALPPDFPLRPVLLHTGQHHDEAMFGAHLADLGLPAPDISLGVSGGGHAALVGRTMAAAGEVWTARRPAMVVVAGDVDGSLAAGLAARKLALPLAHLEAGLRCADVDMPEEINRRALDAVATLLWAPDEGSAARLLREGHPPAAVRAVGNAMVDTLLRNLPAARTRPLPAGLAPNGYGVVTLHRAATVDRRTAFAAAMNGLGQAARSLPLAWPVHPRARARMAEAELALPPGVVPLPPLSYGDFLALLARARLVVTDSGGVQEEATALSLPCFTLRAETERPVTIENGSNRLVAPDGLAAAVEEAVSGRQPRGRPIPLWDGEAGARM</sequence>
<feature type="domain" description="UDP-N-acetylglucosamine 2-epimerase" evidence="2">
    <location>
        <begin position="34"/>
        <end position="350"/>
    </location>
</feature>
<organism evidence="3">
    <name type="scientific">uncultured Acetobacteraceae bacterium</name>
    <dbReference type="NCBI Taxonomy" id="169975"/>
    <lineage>
        <taxon>Bacteria</taxon>
        <taxon>Pseudomonadati</taxon>
        <taxon>Pseudomonadota</taxon>
        <taxon>Alphaproteobacteria</taxon>
        <taxon>Acetobacterales</taxon>
        <taxon>Acetobacteraceae</taxon>
        <taxon>environmental samples</taxon>
    </lineage>
</organism>
<dbReference type="EC" id="5.1.3.14" evidence="3"/>
<dbReference type="EMBL" id="CADCTL010000134">
    <property type="protein sequence ID" value="CAA9247973.1"/>
    <property type="molecule type" value="Genomic_DNA"/>
</dbReference>
<name>A0A6J4IE96_9PROT</name>
<dbReference type="InterPro" id="IPR029767">
    <property type="entry name" value="WecB-like"/>
</dbReference>
<dbReference type="CDD" id="cd03786">
    <property type="entry name" value="GTB_UDP-GlcNAc_2-Epimerase"/>
    <property type="match status" value="1"/>
</dbReference>
<proteinExistence type="inferred from homology"/>
<dbReference type="SUPFAM" id="SSF53756">
    <property type="entry name" value="UDP-Glycosyltransferase/glycogen phosphorylase"/>
    <property type="match status" value="1"/>
</dbReference>
<protein>
    <submittedName>
        <fullName evidence="3">UDP-N-acetylglucosamine 2-epimerase</fullName>
        <ecNumber evidence="3">5.1.3.14</ecNumber>
    </submittedName>
</protein>
<dbReference type="PANTHER" id="PTHR43174">
    <property type="entry name" value="UDP-N-ACETYLGLUCOSAMINE 2-EPIMERASE"/>
    <property type="match status" value="1"/>
</dbReference>
<evidence type="ECO:0000259" key="2">
    <source>
        <dbReference type="Pfam" id="PF02350"/>
    </source>
</evidence>
<reference evidence="3" key="1">
    <citation type="submission" date="2020-02" db="EMBL/GenBank/DDBJ databases">
        <authorList>
            <person name="Meier V. D."/>
        </authorList>
    </citation>
    <scope>NUCLEOTIDE SEQUENCE</scope>
    <source>
        <strain evidence="3">AVDCRST_MAG04</strain>
    </source>
</reference>
<dbReference type="InterPro" id="IPR003331">
    <property type="entry name" value="UDP_GlcNAc_Epimerase_2_dom"/>
</dbReference>
<feature type="non-terminal residue" evidence="3">
    <location>
        <position position="351"/>
    </location>
</feature>
<dbReference type="AlphaFoldDB" id="A0A6J4IE96"/>